<gene>
    <name evidence="1" type="ORF">PPENT_87.1.T0200001</name>
</gene>
<organism evidence="1 2">
    <name type="scientific">Paramecium pentaurelia</name>
    <dbReference type="NCBI Taxonomy" id="43138"/>
    <lineage>
        <taxon>Eukaryota</taxon>
        <taxon>Sar</taxon>
        <taxon>Alveolata</taxon>
        <taxon>Ciliophora</taxon>
        <taxon>Intramacronucleata</taxon>
        <taxon>Oligohymenophorea</taxon>
        <taxon>Peniculida</taxon>
        <taxon>Parameciidae</taxon>
        <taxon>Paramecium</taxon>
    </lineage>
</organism>
<evidence type="ECO:0000313" key="2">
    <source>
        <dbReference type="Proteomes" id="UP000689195"/>
    </source>
</evidence>
<accession>A0A8S1TFW2</accession>
<protein>
    <submittedName>
        <fullName evidence="1">Uncharacterized protein</fullName>
    </submittedName>
</protein>
<dbReference type="EMBL" id="CAJJDO010000020">
    <property type="protein sequence ID" value="CAD8149922.1"/>
    <property type="molecule type" value="Genomic_DNA"/>
</dbReference>
<comment type="caution">
    <text evidence="1">The sequence shown here is derived from an EMBL/GenBank/DDBJ whole genome shotgun (WGS) entry which is preliminary data.</text>
</comment>
<keyword evidence="2" id="KW-1185">Reference proteome</keyword>
<name>A0A8S1TFW2_9CILI</name>
<evidence type="ECO:0000313" key="1">
    <source>
        <dbReference type="EMBL" id="CAD8149922.1"/>
    </source>
</evidence>
<dbReference type="Proteomes" id="UP000689195">
    <property type="component" value="Unassembled WGS sequence"/>
</dbReference>
<sequence>MIQQDQNPKEMLKRFEFQVKTSSSARWIEKILPLKLKLVFLYYENGVYQLYDINSKVITKKGQISKNIKFFLEIYTNVLIFHDPTDLQMKLLDLNINQINPKFVFKSSDQIDIKSDEATREIFLDKFRVFFIDCYQNQIKYLISQDLERHYSKNNVCHYAIRVLPLKYDSQTNFELTPVVRYDYPNIISQEELYYWQVDQETIAVYGQDCDNCKSEILLIKPYLKQQAFYIIHIKFEFSYTTINVTNWINPNQVAIWVNCNDGSTNPSIFCFDLRRYYNGQNWLPEPQFIATLVQDGCIANKPSIFMDIYQFHLESTYVISIRQVGNRAKISIINFKNIQEPQIVSKVTVDSFWIQTDIDHSYILLYNDMAIQDDTIKFSILIPFDEGLLLLKIFEKAKIIEKYGIHIVEELFEFYL</sequence>
<proteinExistence type="predicted"/>
<dbReference type="AlphaFoldDB" id="A0A8S1TFW2"/>
<reference evidence="1" key="1">
    <citation type="submission" date="2021-01" db="EMBL/GenBank/DDBJ databases">
        <authorList>
            <consortium name="Genoscope - CEA"/>
            <person name="William W."/>
        </authorList>
    </citation>
    <scope>NUCLEOTIDE SEQUENCE</scope>
</reference>